<dbReference type="EMBL" id="CP060138">
    <property type="protein sequence ID" value="QQV75173.1"/>
    <property type="molecule type" value="Genomic_DNA"/>
</dbReference>
<gene>
    <name evidence="1" type="ORF">H6P87_00719</name>
</gene>
<evidence type="ECO:0000313" key="2">
    <source>
        <dbReference type="Proteomes" id="UP000595296"/>
    </source>
</evidence>
<evidence type="ECO:0000313" key="1">
    <source>
        <dbReference type="EMBL" id="QQV75173.1"/>
    </source>
</evidence>
<organism evidence="1 2">
    <name type="scientific">Rickettsia tillamookensis</name>
    <dbReference type="NCBI Taxonomy" id="2761623"/>
    <lineage>
        <taxon>Bacteria</taxon>
        <taxon>Pseudomonadati</taxon>
        <taxon>Pseudomonadota</taxon>
        <taxon>Alphaproteobacteria</taxon>
        <taxon>Rickettsiales</taxon>
        <taxon>Rickettsiaceae</taxon>
        <taxon>Rickettsieae</taxon>
        <taxon>Rickettsia</taxon>
        <taxon>spotted fever group</taxon>
    </lineage>
</organism>
<dbReference type="RefSeq" id="WP_202068291.1">
    <property type="nucleotide sequence ID" value="NZ_CP060138.2"/>
</dbReference>
<name>A0A9E6MIC1_9RICK</name>
<accession>A0A9E6MIC1</accession>
<proteinExistence type="predicted"/>
<protein>
    <submittedName>
        <fullName evidence="1">Uncharacterized protein</fullName>
    </submittedName>
</protein>
<keyword evidence="2" id="KW-1185">Reference proteome</keyword>
<reference evidence="1 2" key="1">
    <citation type="journal article" date="2021" name="Int. J. Syst. Evol. Microbiol.">
        <title>Characterization of a novel transitional group Rickettsia species (Rickettsia tillamookensis sp. nov.) from the western black-legged tick, Ixodes pacificus.</title>
        <authorList>
            <person name="Gauthier D.T."/>
            <person name="Karpathy S.E."/>
            <person name="Grizzard S.L."/>
            <person name="Batra D."/>
            <person name="Rowe L.A."/>
            <person name="Paddock C.D."/>
        </authorList>
    </citation>
    <scope>NUCLEOTIDE SEQUENCE [LARGE SCALE GENOMIC DNA]</scope>
    <source>
        <strain evidence="1 2">Tillamook 23</strain>
    </source>
</reference>
<dbReference type="Proteomes" id="UP000595296">
    <property type="component" value="Chromosome"/>
</dbReference>
<sequence>MNTKKNQESITIYTYNEQGKATITLGKVEIIQAFCSNNSLNSDELMLRDETAKKSNQNFDKHLHKSENLEAIELASISNTSSSEEYSNNDTSSQTKILTLEEESDCGTFDCMGKNNDFCCVII</sequence>